<dbReference type="InterPro" id="IPR015424">
    <property type="entry name" value="PyrdxlP-dep_Trfase"/>
</dbReference>
<dbReference type="Pfam" id="PF00266">
    <property type="entry name" value="Aminotran_5"/>
    <property type="match status" value="1"/>
</dbReference>
<organism evidence="3 4">
    <name type="scientific">Paludibaculum fermentans</name>
    <dbReference type="NCBI Taxonomy" id="1473598"/>
    <lineage>
        <taxon>Bacteria</taxon>
        <taxon>Pseudomonadati</taxon>
        <taxon>Acidobacteriota</taxon>
        <taxon>Terriglobia</taxon>
        <taxon>Bryobacterales</taxon>
        <taxon>Bryobacteraceae</taxon>
        <taxon>Paludibaculum</taxon>
    </lineage>
</organism>
<dbReference type="Proteomes" id="UP000593892">
    <property type="component" value="Chromosome"/>
</dbReference>
<keyword evidence="1" id="KW-0663">Pyridoxal phosphate</keyword>
<feature type="domain" description="Aminotransferase class V" evidence="2">
    <location>
        <begin position="62"/>
        <end position="383"/>
    </location>
</feature>
<dbReference type="Gene3D" id="3.40.640.10">
    <property type="entry name" value="Type I PLP-dependent aspartate aminotransferase-like (Major domain)"/>
    <property type="match status" value="1"/>
</dbReference>
<evidence type="ECO:0000256" key="1">
    <source>
        <dbReference type="ARBA" id="ARBA00022898"/>
    </source>
</evidence>
<evidence type="ECO:0000313" key="4">
    <source>
        <dbReference type="Proteomes" id="UP000593892"/>
    </source>
</evidence>
<sequence length="428" mass="48536">MDRRRFVSSTVGVLAALQHDSVARAQSAVGAVSGRPADSVARDEDFWLNIRHAFTVDRNLINLNNGGVSPSPRMVMDTEKRYLEVENMSPSYYMWNVLDPGIETVRRRLARTFGCDPEEIAITRNASESLEIVQLGMELKAGDEVLTTNQDYPRMITTWKQRERRDGIVLKQITFPVPPPSLDYLAKRIEENITSKTKVIHICHITNRTGQIFPVKKICQMARARGIEVVVDGAHAFAQFPFKHEDLDCDYYGTSLHKWVLAPIGTGMLYVRKSKISKIWPMMAAPENMAENIRKFEEIGTHPASQRNAITEALTFHESIGAERKAERLRYLRRRWSNKLRALPGVKILNSDDPEQSCGIGFIQVDGFDAPALAKYLMDKYRIWTVAIVTPGEYHGLRITPNVYTTLEEIDTFAEVMEKVIRKGSIPA</sequence>
<keyword evidence="3" id="KW-0808">Transferase</keyword>
<dbReference type="AlphaFoldDB" id="A0A7S7SPH3"/>
<dbReference type="RefSeq" id="WP_194452790.1">
    <property type="nucleotide sequence ID" value="NZ_CP063849.1"/>
</dbReference>
<dbReference type="KEGG" id="pfer:IRI77_14660"/>
<keyword evidence="4" id="KW-1185">Reference proteome</keyword>
<dbReference type="PANTHER" id="PTHR43092:SF6">
    <property type="entry name" value="BLR1280 PROTEIN"/>
    <property type="match status" value="1"/>
</dbReference>
<accession>A0A7S7SPH3</accession>
<keyword evidence="3" id="KW-0032">Aminotransferase</keyword>
<dbReference type="InterPro" id="IPR015422">
    <property type="entry name" value="PyrdxlP-dep_Trfase_small"/>
</dbReference>
<dbReference type="PANTHER" id="PTHR43092">
    <property type="entry name" value="L-CYSTEINE DESULFHYDRASE"/>
    <property type="match status" value="1"/>
</dbReference>
<evidence type="ECO:0000259" key="2">
    <source>
        <dbReference type="Pfam" id="PF00266"/>
    </source>
</evidence>
<dbReference type="InterPro" id="IPR015421">
    <property type="entry name" value="PyrdxlP-dep_Trfase_major"/>
</dbReference>
<dbReference type="GO" id="GO:0008483">
    <property type="term" value="F:transaminase activity"/>
    <property type="evidence" value="ECO:0007669"/>
    <property type="project" value="UniProtKB-KW"/>
</dbReference>
<evidence type="ECO:0000313" key="3">
    <source>
        <dbReference type="EMBL" id="QOY91135.1"/>
    </source>
</evidence>
<reference evidence="3 4" key="1">
    <citation type="submission" date="2020-10" db="EMBL/GenBank/DDBJ databases">
        <title>Complete genome sequence of Paludibaculum fermentans P105T, a facultatively anaerobic acidobacterium capable of dissimilatory Fe(III) reduction.</title>
        <authorList>
            <person name="Dedysh S.N."/>
            <person name="Beletsky A.V."/>
            <person name="Kulichevskaya I.S."/>
            <person name="Mardanov A.V."/>
            <person name="Ravin N.V."/>
        </authorList>
    </citation>
    <scope>NUCLEOTIDE SEQUENCE [LARGE SCALE GENOMIC DNA]</scope>
    <source>
        <strain evidence="3 4">P105</strain>
    </source>
</reference>
<dbReference type="InterPro" id="IPR000192">
    <property type="entry name" value="Aminotrans_V_dom"/>
</dbReference>
<dbReference type="EMBL" id="CP063849">
    <property type="protein sequence ID" value="QOY91135.1"/>
    <property type="molecule type" value="Genomic_DNA"/>
</dbReference>
<dbReference type="Gene3D" id="3.90.1150.10">
    <property type="entry name" value="Aspartate Aminotransferase, domain 1"/>
    <property type="match status" value="1"/>
</dbReference>
<name>A0A7S7SPH3_PALFE</name>
<gene>
    <name evidence="3" type="ORF">IRI77_14660</name>
</gene>
<protein>
    <submittedName>
        <fullName evidence="3">Aminotransferase class V-fold PLP-dependent enzyme</fullName>
    </submittedName>
</protein>
<proteinExistence type="predicted"/>
<dbReference type="SUPFAM" id="SSF53383">
    <property type="entry name" value="PLP-dependent transferases"/>
    <property type="match status" value="1"/>
</dbReference>